<gene>
    <name evidence="9" type="ORF">OCBIM_22019550mg</name>
</gene>
<dbReference type="PROSITE" id="PS50950">
    <property type="entry name" value="ZF_THAP"/>
    <property type="match status" value="1"/>
</dbReference>
<dbReference type="GO" id="GO:0008270">
    <property type="term" value="F:zinc ion binding"/>
    <property type="evidence" value="ECO:0007669"/>
    <property type="project" value="UniProtKB-KW"/>
</dbReference>
<dbReference type="OrthoDB" id="5961712at2759"/>
<feature type="compositionally biased region" description="Polar residues" evidence="6">
    <location>
        <begin position="410"/>
        <end position="424"/>
    </location>
</feature>
<dbReference type="InterPro" id="IPR011333">
    <property type="entry name" value="SKP1/BTB/POZ_sf"/>
</dbReference>
<dbReference type="InterPro" id="IPR000210">
    <property type="entry name" value="BTB/POZ_dom"/>
</dbReference>
<feature type="region of interest" description="Disordered" evidence="6">
    <location>
        <begin position="407"/>
        <end position="426"/>
    </location>
</feature>
<name>A0A0L8HAW2_OCTBM</name>
<evidence type="ECO:0000256" key="5">
    <source>
        <dbReference type="PROSITE-ProRule" id="PRU00309"/>
    </source>
</evidence>
<evidence type="ECO:0000256" key="3">
    <source>
        <dbReference type="ARBA" id="ARBA00022833"/>
    </source>
</evidence>
<evidence type="ECO:0000256" key="1">
    <source>
        <dbReference type="ARBA" id="ARBA00022723"/>
    </source>
</evidence>
<proteinExistence type="predicted"/>
<dbReference type="SMART" id="SM00980">
    <property type="entry name" value="THAP"/>
    <property type="match status" value="1"/>
</dbReference>
<dbReference type="AlphaFoldDB" id="A0A0L8HAW2"/>
<reference evidence="9" key="1">
    <citation type="submission" date="2015-07" db="EMBL/GenBank/DDBJ databases">
        <title>MeaNS - Measles Nucleotide Surveillance Program.</title>
        <authorList>
            <person name="Tran T."/>
            <person name="Druce J."/>
        </authorList>
    </citation>
    <scope>NUCLEOTIDE SEQUENCE</scope>
    <source>
        <strain evidence="9">UCB-OBI-ISO-001</strain>
        <tissue evidence="9">Gonad</tissue>
    </source>
</reference>
<feature type="domain" description="THAP-type" evidence="8">
    <location>
        <begin position="1"/>
        <end position="92"/>
    </location>
</feature>
<dbReference type="KEGG" id="obi:106872000"/>
<evidence type="ECO:0000259" key="7">
    <source>
        <dbReference type="PROSITE" id="PS50097"/>
    </source>
</evidence>
<evidence type="ECO:0000259" key="8">
    <source>
        <dbReference type="PROSITE" id="PS50950"/>
    </source>
</evidence>
<keyword evidence="1" id="KW-0479">Metal-binding</keyword>
<keyword evidence="2 5" id="KW-0863">Zinc-finger</keyword>
<organism evidence="9">
    <name type="scientific">Octopus bimaculoides</name>
    <name type="common">California two-spotted octopus</name>
    <dbReference type="NCBI Taxonomy" id="37653"/>
    <lineage>
        <taxon>Eukaryota</taxon>
        <taxon>Metazoa</taxon>
        <taxon>Spiralia</taxon>
        <taxon>Lophotrochozoa</taxon>
        <taxon>Mollusca</taxon>
        <taxon>Cephalopoda</taxon>
        <taxon>Coleoidea</taxon>
        <taxon>Octopodiformes</taxon>
        <taxon>Octopoda</taxon>
        <taxon>Incirrata</taxon>
        <taxon>Octopodidae</taxon>
        <taxon>Octopus</taxon>
    </lineage>
</organism>
<dbReference type="EMBL" id="KQ418783">
    <property type="protein sequence ID" value="KOF85925.1"/>
    <property type="molecule type" value="Genomic_DNA"/>
</dbReference>
<accession>A0A0L8HAW2</accession>
<evidence type="ECO:0000256" key="4">
    <source>
        <dbReference type="ARBA" id="ARBA00023125"/>
    </source>
</evidence>
<dbReference type="Pfam" id="PF05485">
    <property type="entry name" value="THAP"/>
    <property type="match status" value="1"/>
</dbReference>
<keyword evidence="4 5" id="KW-0238">DNA-binding</keyword>
<feature type="domain" description="BTB" evidence="7">
    <location>
        <begin position="516"/>
        <end position="583"/>
    </location>
</feature>
<dbReference type="GO" id="GO:0003677">
    <property type="term" value="F:DNA binding"/>
    <property type="evidence" value="ECO:0007669"/>
    <property type="project" value="UniProtKB-UniRule"/>
</dbReference>
<dbReference type="Gene3D" id="3.30.710.10">
    <property type="entry name" value="Potassium Channel Kv1.1, Chain A"/>
    <property type="match status" value="1"/>
</dbReference>
<dbReference type="PROSITE" id="PS50097">
    <property type="entry name" value="BTB"/>
    <property type="match status" value="1"/>
</dbReference>
<keyword evidence="3" id="KW-0862">Zinc</keyword>
<dbReference type="SMART" id="SM00225">
    <property type="entry name" value="BTB"/>
    <property type="match status" value="1"/>
</dbReference>
<evidence type="ECO:0000313" key="9">
    <source>
        <dbReference type="EMBL" id="KOF85925.1"/>
    </source>
</evidence>
<dbReference type="SUPFAM" id="SSF57716">
    <property type="entry name" value="Glucocorticoid receptor-like (DNA-binding domain)"/>
    <property type="match status" value="1"/>
</dbReference>
<dbReference type="InterPro" id="IPR006612">
    <property type="entry name" value="THAP_Znf"/>
</dbReference>
<dbReference type="Pfam" id="PF00651">
    <property type="entry name" value="BTB"/>
    <property type="match status" value="1"/>
</dbReference>
<sequence length="875" mass="97542">MVNFCAVNGCSSRADRDRANSFYRLPAIITNQGEETRERSRKRREQWIANINRPDLKETSYAYVRVCSDHFISGKSATLYETANPDWAPTLRLGRDRAKDFQAGSVRGKTKRKRKLDSSSDDTLFALSVCNSELQQRCQPLTNVGSESYRKAVHKFLETKEVMDLLMLPDEVFSSQPPCEPIRGEIYLMKIDPSQESSDWTKDGYSWLSLGSNDLILNQSPALRQSTFRMLVNEIETCLLKHVYRSFNNNQKVVIHYVTDERLNNSKSYPHSMDITGTSSVPQTHLGITQYYHQLVEDCNVDSQKSSEALWEMAPTNKEKSPLAHQQRSPLAISDLNQPVEFSSSDQLKVNSNNDIQKAIQPFNMNDVHLSSHSIIDIEQTGRSFGVKPRMKRLPKLKRQFGSGAKDLSVNRSNLSHRPSNQIRSHQRWIKESTGNSSVGEQHFDVVLNKNSVEYNSKVPKINSNSISHSLSDEVVVLPQSTIPAVQKEKRTLVVPNHQVAVMSNLFSMWKVGRLCDSYISNGTTNVMVHKMVLGAVCPKVLPILYNTSSSLFPKVTFPSSVSKEALLAFAEYMYSGVLDLNEDILVQLKTIGERLDMKDFEQLCSNELNKAKTKDILSAVVEPLLAEPCSLSGLLPSRTQGDSNEVQNSMLMKILGNIYSNNNMQTDVPVAIASTSASSSSSVSDVRSAENMGTDQIVDIKTEVESEIEPATNHNSLQLKMEPCSPGENQYSIQEELFMDISNITSNNSLHLTPGTSATSGNIINNQYRNDLNMDSSDIINISDIPQSEETCLSQHTEDCDKDTDNQKELQLISVTSATGNISEDSLSNNSDLIEISSTICTNTEPPPTSNSRPYPVSLFSVNGSKIPTTLPDS</sequence>
<dbReference type="SUPFAM" id="SSF54695">
    <property type="entry name" value="POZ domain"/>
    <property type="match status" value="1"/>
</dbReference>
<evidence type="ECO:0000256" key="6">
    <source>
        <dbReference type="SAM" id="MobiDB-lite"/>
    </source>
</evidence>
<evidence type="ECO:0000256" key="2">
    <source>
        <dbReference type="ARBA" id="ARBA00022771"/>
    </source>
</evidence>
<evidence type="ECO:0008006" key="10">
    <source>
        <dbReference type="Google" id="ProtNLM"/>
    </source>
</evidence>
<protein>
    <recommendedName>
        <fullName evidence="10">BTB domain-containing protein</fullName>
    </recommendedName>
</protein>